<name>A0A5C6FSP0_9PLAN</name>
<feature type="compositionally biased region" description="Basic and acidic residues" evidence="1">
    <location>
        <begin position="74"/>
        <end position="83"/>
    </location>
</feature>
<organism evidence="2 3">
    <name type="scientific">Crateriforma conspicua</name>
    <dbReference type="NCBI Taxonomy" id="2527996"/>
    <lineage>
        <taxon>Bacteria</taxon>
        <taxon>Pseudomonadati</taxon>
        <taxon>Planctomycetota</taxon>
        <taxon>Planctomycetia</taxon>
        <taxon>Planctomycetales</taxon>
        <taxon>Planctomycetaceae</taxon>
        <taxon>Crateriforma</taxon>
    </lineage>
</organism>
<comment type="caution">
    <text evidence="2">The sequence shown here is derived from an EMBL/GenBank/DDBJ whole genome shotgun (WGS) entry which is preliminary data.</text>
</comment>
<proteinExistence type="predicted"/>
<feature type="region of interest" description="Disordered" evidence="1">
    <location>
        <begin position="55"/>
        <end position="89"/>
    </location>
</feature>
<reference evidence="2 3" key="1">
    <citation type="submission" date="2019-02" db="EMBL/GenBank/DDBJ databases">
        <title>Deep-cultivation of Planctomycetes and their phenomic and genomic characterization uncovers novel biology.</title>
        <authorList>
            <person name="Wiegand S."/>
            <person name="Jogler M."/>
            <person name="Boedeker C."/>
            <person name="Pinto D."/>
            <person name="Vollmers J."/>
            <person name="Rivas-Marin E."/>
            <person name="Kohn T."/>
            <person name="Peeters S.H."/>
            <person name="Heuer A."/>
            <person name="Rast P."/>
            <person name="Oberbeckmann S."/>
            <person name="Bunk B."/>
            <person name="Jeske O."/>
            <person name="Meyerdierks A."/>
            <person name="Storesund J.E."/>
            <person name="Kallscheuer N."/>
            <person name="Luecker S."/>
            <person name="Lage O.M."/>
            <person name="Pohl T."/>
            <person name="Merkel B.J."/>
            <person name="Hornburger P."/>
            <person name="Mueller R.-W."/>
            <person name="Bruemmer F."/>
            <person name="Labrenz M."/>
            <person name="Spormann A.M."/>
            <person name="Op Den Camp H."/>
            <person name="Overmann J."/>
            <person name="Amann R."/>
            <person name="Jetten M.S.M."/>
            <person name="Mascher T."/>
            <person name="Medema M.H."/>
            <person name="Devos D.P."/>
            <person name="Kaster A.-K."/>
            <person name="Ovreas L."/>
            <person name="Rohde M."/>
            <person name="Galperin M.Y."/>
            <person name="Jogler C."/>
        </authorList>
    </citation>
    <scope>NUCLEOTIDE SEQUENCE [LARGE SCALE GENOMIC DNA]</scope>
    <source>
        <strain evidence="2 3">V7</strain>
    </source>
</reference>
<dbReference type="AlphaFoldDB" id="A0A5C6FSP0"/>
<protein>
    <submittedName>
        <fullName evidence="2">Uncharacterized protein</fullName>
    </submittedName>
</protein>
<dbReference type="Proteomes" id="UP000316476">
    <property type="component" value="Unassembled WGS sequence"/>
</dbReference>
<dbReference type="EMBL" id="SJPZ01000001">
    <property type="protein sequence ID" value="TWU64518.1"/>
    <property type="molecule type" value="Genomic_DNA"/>
</dbReference>
<sequence>MNGLTDDELREWDALLGEIQRNPNHQQRMLTQVERKLLTLDLGERLRVAKIRAAEVSREPPKAEGEMPSLDDGLTEKQRDIREKLKRLK</sequence>
<evidence type="ECO:0000313" key="2">
    <source>
        <dbReference type="EMBL" id="TWU64518.1"/>
    </source>
</evidence>
<evidence type="ECO:0000313" key="3">
    <source>
        <dbReference type="Proteomes" id="UP000316476"/>
    </source>
</evidence>
<accession>A0A5C6FSP0</accession>
<gene>
    <name evidence="2" type="ORF">V7x_00620</name>
</gene>
<evidence type="ECO:0000256" key="1">
    <source>
        <dbReference type="SAM" id="MobiDB-lite"/>
    </source>
</evidence>
<feature type="compositionally biased region" description="Basic and acidic residues" evidence="1">
    <location>
        <begin position="55"/>
        <end position="65"/>
    </location>
</feature>
<dbReference type="RefSeq" id="WP_146410186.1">
    <property type="nucleotide sequence ID" value="NZ_SJPZ01000001.1"/>
</dbReference>